<comment type="caution">
    <text evidence="1">The sequence shown here is derived from an EMBL/GenBank/DDBJ whole genome shotgun (WGS) entry which is preliminary data.</text>
</comment>
<organism evidence="1 2">
    <name type="scientific">Rhynocoris fuscipes</name>
    <dbReference type="NCBI Taxonomy" id="488301"/>
    <lineage>
        <taxon>Eukaryota</taxon>
        <taxon>Metazoa</taxon>
        <taxon>Ecdysozoa</taxon>
        <taxon>Arthropoda</taxon>
        <taxon>Hexapoda</taxon>
        <taxon>Insecta</taxon>
        <taxon>Pterygota</taxon>
        <taxon>Neoptera</taxon>
        <taxon>Paraneoptera</taxon>
        <taxon>Hemiptera</taxon>
        <taxon>Heteroptera</taxon>
        <taxon>Panheteroptera</taxon>
        <taxon>Cimicomorpha</taxon>
        <taxon>Reduviidae</taxon>
        <taxon>Harpactorinae</taxon>
        <taxon>Harpactorini</taxon>
        <taxon>Rhynocoris</taxon>
    </lineage>
</organism>
<gene>
    <name evidence="1" type="ORF">O3M35_011768</name>
</gene>
<sequence length="96" mass="11154">MKKSVLLTIRNCPLVFRKIVSSWTLHVKAVTAAVMRPIDFGECRAKARSDKQMQFRCLIRKTSTVDLLKQHRINYGIPLLISITQKEENKNDKKKK</sequence>
<protein>
    <recommendedName>
        <fullName evidence="3">Ribosomal protein S10</fullName>
    </recommendedName>
</protein>
<name>A0AAW1CZC1_9HEMI</name>
<dbReference type="AlphaFoldDB" id="A0AAW1CZC1"/>
<evidence type="ECO:0000313" key="1">
    <source>
        <dbReference type="EMBL" id="KAK9503138.1"/>
    </source>
</evidence>
<dbReference type="Proteomes" id="UP001461498">
    <property type="component" value="Unassembled WGS sequence"/>
</dbReference>
<reference evidence="1 2" key="1">
    <citation type="submission" date="2022-12" db="EMBL/GenBank/DDBJ databases">
        <title>Chromosome-level genome assembly of true bugs.</title>
        <authorList>
            <person name="Ma L."/>
            <person name="Li H."/>
        </authorList>
    </citation>
    <scope>NUCLEOTIDE SEQUENCE [LARGE SCALE GENOMIC DNA]</scope>
    <source>
        <strain evidence="1">Lab_2022b</strain>
    </source>
</reference>
<accession>A0AAW1CZC1</accession>
<keyword evidence="2" id="KW-1185">Reference proteome</keyword>
<evidence type="ECO:0008006" key="3">
    <source>
        <dbReference type="Google" id="ProtNLM"/>
    </source>
</evidence>
<proteinExistence type="predicted"/>
<evidence type="ECO:0000313" key="2">
    <source>
        <dbReference type="Proteomes" id="UP001461498"/>
    </source>
</evidence>
<dbReference type="EMBL" id="JAPXFL010000008">
    <property type="protein sequence ID" value="KAK9503138.1"/>
    <property type="molecule type" value="Genomic_DNA"/>
</dbReference>